<dbReference type="EMBL" id="MBFR01000023">
    <property type="protein sequence ID" value="PVU96847.1"/>
    <property type="molecule type" value="Genomic_DNA"/>
</dbReference>
<organism evidence="1 2">
    <name type="scientific">Smittium simulii</name>
    <dbReference type="NCBI Taxonomy" id="133385"/>
    <lineage>
        <taxon>Eukaryota</taxon>
        <taxon>Fungi</taxon>
        <taxon>Fungi incertae sedis</taxon>
        <taxon>Zoopagomycota</taxon>
        <taxon>Kickxellomycotina</taxon>
        <taxon>Harpellomycetes</taxon>
        <taxon>Harpellales</taxon>
        <taxon>Legeriomycetaceae</taxon>
        <taxon>Smittium</taxon>
    </lineage>
</organism>
<proteinExistence type="predicted"/>
<name>A0A2T9YWZ1_9FUNG</name>
<protein>
    <submittedName>
        <fullName evidence="1">Uncharacterized protein</fullName>
    </submittedName>
</protein>
<reference evidence="1 2" key="1">
    <citation type="journal article" date="2018" name="MBio">
        <title>Comparative Genomics Reveals the Core Gene Toolbox for the Fungus-Insect Symbiosis.</title>
        <authorList>
            <person name="Wang Y."/>
            <person name="Stata M."/>
            <person name="Wang W."/>
            <person name="Stajich J.E."/>
            <person name="White M.M."/>
            <person name="Moncalvo J.M."/>
        </authorList>
    </citation>
    <scope>NUCLEOTIDE SEQUENCE [LARGE SCALE GENOMIC DNA]</scope>
    <source>
        <strain evidence="1 2">SWE-8-4</strain>
    </source>
</reference>
<accession>A0A2T9YWZ1</accession>
<keyword evidence="2" id="KW-1185">Reference proteome</keyword>
<evidence type="ECO:0000313" key="1">
    <source>
        <dbReference type="EMBL" id="PVU96847.1"/>
    </source>
</evidence>
<comment type="caution">
    <text evidence="1">The sequence shown here is derived from an EMBL/GenBank/DDBJ whole genome shotgun (WGS) entry which is preliminary data.</text>
</comment>
<dbReference type="AlphaFoldDB" id="A0A2T9YWZ1"/>
<gene>
    <name evidence="1" type="ORF">BB561_000960</name>
</gene>
<sequence>EELKLSSTRICKDPTVLCVKTTLATAKFLNAIALPRYLMLNKAFEMGHFIERRNFYSDPNKLQCPFYDFEVKYLYHRFYDCTRIQK</sequence>
<dbReference type="Proteomes" id="UP000245383">
    <property type="component" value="Unassembled WGS sequence"/>
</dbReference>
<evidence type="ECO:0000313" key="2">
    <source>
        <dbReference type="Proteomes" id="UP000245383"/>
    </source>
</evidence>
<feature type="non-terminal residue" evidence="1">
    <location>
        <position position="1"/>
    </location>
</feature>